<dbReference type="KEGG" id="sbat:G4Z16_10550"/>
<gene>
    <name evidence="1" type="ORF">G4Z16_10550</name>
</gene>
<dbReference type="Proteomes" id="UP000595046">
    <property type="component" value="Chromosome"/>
</dbReference>
<dbReference type="InterPro" id="IPR029016">
    <property type="entry name" value="GAF-like_dom_sf"/>
</dbReference>
<accession>A0A7T1WVB6</accession>
<keyword evidence="2" id="KW-1185">Reference proteome</keyword>
<evidence type="ECO:0000313" key="1">
    <source>
        <dbReference type="EMBL" id="QPP10586.1"/>
    </source>
</evidence>
<organism evidence="1 2">
    <name type="scientific">Streptomyces bathyalis</name>
    <dbReference type="NCBI Taxonomy" id="2710756"/>
    <lineage>
        <taxon>Bacteria</taxon>
        <taxon>Bacillati</taxon>
        <taxon>Actinomycetota</taxon>
        <taxon>Actinomycetes</taxon>
        <taxon>Kitasatosporales</taxon>
        <taxon>Streptomycetaceae</taxon>
        <taxon>Streptomyces</taxon>
    </lineage>
</organism>
<evidence type="ECO:0008006" key="3">
    <source>
        <dbReference type="Google" id="ProtNLM"/>
    </source>
</evidence>
<dbReference type="Gene3D" id="3.30.450.40">
    <property type="match status" value="1"/>
</dbReference>
<reference evidence="2" key="1">
    <citation type="submission" date="2020-02" db="EMBL/GenBank/DDBJ databases">
        <title>Streptomyces sp. ASO4wet.</title>
        <authorList>
            <person name="Risdian C."/>
            <person name="Landwehr W."/>
            <person name="Schupp P."/>
            <person name="Wink J."/>
        </authorList>
    </citation>
    <scope>NUCLEOTIDE SEQUENCE [LARGE SCALE GENOMIC DNA]</scope>
    <source>
        <strain evidence="2">ASO4wet</strain>
    </source>
</reference>
<protein>
    <recommendedName>
        <fullName evidence="3">IclR-ED domain-containing protein</fullName>
    </recommendedName>
</protein>
<evidence type="ECO:0000313" key="2">
    <source>
        <dbReference type="Proteomes" id="UP000595046"/>
    </source>
</evidence>
<dbReference type="EMBL" id="CP048882">
    <property type="protein sequence ID" value="QPP10586.1"/>
    <property type="molecule type" value="Genomic_DNA"/>
</dbReference>
<dbReference type="SUPFAM" id="SSF55781">
    <property type="entry name" value="GAF domain-like"/>
    <property type="match status" value="1"/>
</dbReference>
<dbReference type="AlphaFoldDB" id="A0A7T1WVB6"/>
<sequence length="111" mass="11469">MPNQAFDHAETDGDSVVVHAGELDHLYGPPDDEVDLAQLRRELGLVRKRGFAVNDGLTETGLTAVGVAVPDPTARQGVLPAIALSVGSARSIQLAGLGGVSPSGRPSIWSC</sequence>
<name>A0A7T1WVB6_9ACTN</name>
<proteinExistence type="predicted"/>